<dbReference type="Proteomes" id="UP000051789">
    <property type="component" value="Unassembled WGS sequence"/>
</dbReference>
<dbReference type="SUPFAM" id="SSF55021">
    <property type="entry name" value="ACT-like"/>
    <property type="match status" value="1"/>
</dbReference>
<name>A0A0R2CH72_9LACO</name>
<sequence>MMGQDRVGIVAAVAQTLADHNVNIVDMTQTILHGSFTMMMGATLPADADFATVKQAVQATGEQLGMTIQMQRHEIFDAMHEL</sequence>
<dbReference type="Pfam" id="PF13740">
    <property type="entry name" value="ACT_6"/>
    <property type="match status" value="1"/>
</dbReference>
<dbReference type="PANTHER" id="PTHR34875:SF6">
    <property type="entry name" value="UPF0237 PROTEIN MJ1558"/>
    <property type="match status" value="1"/>
</dbReference>
<gene>
    <name evidence="2" type="ORF">FD19_GL000014</name>
</gene>
<dbReference type="InterPro" id="IPR045865">
    <property type="entry name" value="ACT-like_dom_sf"/>
</dbReference>
<dbReference type="PATRIC" id="fig|1423810.4.peg.14"/>
<dbReference type="STRING" id="1423810.FD19_GL000014"/>
<feature type="domain" description="ACT" evidence="1">
    <location>
        <begin position="1"/>
        <end position="75"/>
    </location>
</feature>
<dbReference type="EMBL" id="AYZK01000001">
    <property type="protein sequence ID" value="KRM87739.1"/>
    <property type="molecule type" value="Genomic_DNA"/>
</dbReference>
<evidence type="ECO:0000313" key="3">
    <source>
        <dbReference type="Proteomes" id="UP000051789"/>
    </source>
</evidence>
<protein>
    <recommendedName>
        <fullName evidence="1">ACT domain-containing protein</fullName>
    </recommendedName>
</protein>
<evidence type="ECO:0000259" key="1">
    <source>
        <dbReference type="PROSITE" id="PS51671"/>
    </source>
</evidence>
<keyword evidence="3" id="KW-1185">Reference proteome</keyword>
<proteinExistence type="predicted"/>
<dbReference type="Gene3D" id="3.30.70.260">
    <property type="match status" value="1"/>
</dbReference>
<accession>A0A0R2CH72</accession>
<dbReference type="AlphaFoldDB" id="A0A0R2CH72"/>
<dbReference type="PANTHER" id="PTHR34875">
    <property type="entry name" value="UPF0237 PROTEIN MJ1558"/>
    <property type="match status" value="1"/>
</dbReference>
<dbReference type="InterPro" id="IPR002912">
    <property type="entry name" value="ACT_dom"/>
</dbReference>
<evidence type="ECO:0000313" key="2">
    <source>
        <dbReference type="EMBL" id="KRM87739.1"/>
    </source>
</evidence>
<dbReference type="PROSITE" id="PS51671">
    <property type="entry name" value="ACT"/>
    <property type="match status" value="1"/>
</dbReference>
<reference evidence="2 3" key="1">
    <citation type="journal article" date="2015" name="Genome Announc.">
        <title>Expanding the biotechnology potential of lactobacilli through comparative genomics of 213 strains and associated genera.</title>
        <authorList>
            <person name="Sun Z."/>
            <person name="Harris H.M."/>
            <person name="McCann A."/>
            <person name="Guo C."/>
            <person name="Argimon S."/>
            <person name="Zhang W."/>
            <person name="Yang X."/>
            <person name="Jeffery I.B."/>
            <person name="Cooney J.C."/>
            <person name="Kagawa T.F."/>
            <person name="Liu W."/>
            <person name="Song Y."/>
            <person name="Salvetti E."/>
            <person name="Wrobel A."/>
            <person name="Rasinkangas P."/>
            <person name="Parkhill J."/>
            <person name="Rea M.C."/>
            <person name="O'Sullivan O."/>
            <person name="Ritari J."/>
            <person name="Douillard F.P."/>
            <person name="Paul Ross R."/>
            <person name="Yang R."/>
            <person name="Briner A.E."/>
            <person name="Felis G.E."/>
            <person name="de Vos W.M."/>
            <person name="Barrangou R."/>
            <person name="Klaenhammer T.R."/>
            <person name="Caufield P.W."/>
            <person name="Cui Y."/>
            <person name="Zhang H."/>
            <person name="O'Toole P.W."/>
        </authorList>
    </citation>
    <scope>NUCLEOTIDE SEQUENCE [LARGE SCALE GENOMIC DNA]</scope>
    <source>
        <strain evidence="2 3">DSM 22698</strain>
    </source>
</reference>
<dbReference type="NCBIfam" id="NF001220">
    <property type="entry name" value="PRK00194.1"/>
    <property type="match status" value="1"/>
</dbReference>
<dbReference type="InterPro" id="IPR050990">
    <property type="entry name" value="UPF0237/GcvR_regulator"/>
</dbReference>
<organism evidence="2 3">
    <name type="scientific">Lacticaseibacillus thailandensis DSM 22698 = JCM 13996</name>
    <dbReference type="NCBI Taxonomy" id="1423810"/>
    <lineage>
        <taxon>Bacteria</taxon>
        <taxon>Bacillati</taxon>
        <taxon>Bacillota</taxon>
        <taxon>Bacilli</taxon>
        <taxon>Lactobacillales</taxon>
        <taxon>Lactobacillaceae</taxon>
        <taxon>Lacticaseibacillus</taxon>
    </lineage>
</organism>
<comment type="caution">
    <text evidence="2">The sequence shown here is derived from an EMBL/GenBank/DDBJ whole genome shotgun (WGS) entry which is preliminary data.</text>
</comment>